<proteinExistence type="predicted"/>
<dbReference type="OrthoDB" id="10367949at2759"/>
<keyword evidence="2" id="KW-1185">Reference proteome</keyword>
<evidence type="ECO:0000313" key="1">
    <source>
        <dbReference type="EMBL" id="ORY76193.1"/>
    </source>
</evidence>
<protein>
    <submittedName>
        <fullName evidence="1">Uncharacterized protein</fullName>
    </submittedName>
</protein>
<name>A0A1Y2EX81_9FUNG</name>
<sequence length="184" mass="21894">MLNSDENLNSNNAMEINKKSFASPMYEVDAQYKDKRNGLKRKLLPEIHRIKKNNKLLTSSMEIYNKKQKICNEIKDVINPNFKIDNLINRKTKTLQELIKESKRFRRDHKLRFKEVVDKKEVISITKKNDYIQTIIRGIDPNNTKENKASIYNKNWVKGRSRIKSINASRYNNDFKKQLVDFLM</sequence>
<comment type="caution">
    <text evidence="1">The sequence shown here is derived from an EMBL/GenBank/DDBJ whole genome shotgun (WGS) entry which is preliminary data.</text>
</comment>
<accession>A0A1Y2EX81</accession>
<dbReference type="Proteomes" id="UP000193920">
    <property type="component" value="Unassembled WGS sequence"/>
</dbReference>
<dbReference type="AlphaFoldDB" id="A0A1Y2EX81"/>
<evidence type="ECO:0000313" key="2">
    <source>
        <dbReference type="Proteomes" id="UP000193920"/>
    </source>
</evidence>
<organism evidence="1 2">
    <name type="scientific">Neocallimastix californiae</name>
    <dbReference type="NCBI Taxonomy" id="1754190"/>
    <lineage>
        <taxon>Eukaryota</taxon>
        <taxon>Fungi</taxon>
        <taxon>Fungi incertae sedis</taxon>
        <taxon>Chytridiomycota</taxon>
        <taxon>Chytridiomycota incertae sedis</taxon>
        <taxon>Neocallimastigomycetes</taxon>
        <taxon>Neocallimastigales</taxon>
        <taxon>Neocallimastigaceae</taxon>
        <taxon>Neocallimastix</taxon>
    </lineage>
</organism>
<dbReference type="EMBL" id="MCOG01000023">
    <property type="protein sequence ID" value="ORY76193.1"/>
    <property type="molecule type" value="Genomic_DNA"/>
</dbReference>
<reference evidence="1 2" key="1">
    <citation type="submission" date="2016-08" db="EMBL/GenBank/DDBJ databases">
        <title>A Parts List for Fungal Cellulosomes Revealed by Comparative Genomics.</title>
        <authorList>
            <consortium name="DOE Joint Genome Institute"/>
            <person name="Haitjema C.H."/>
            <person name="Gilmore S.P."/>
            <person name="Henske J.K."/>
            <person name="Solomon K.V."/>
            <person name="De Groot R."/>
            <person name="Kuo A."/>
            <person name="Mondo S.J."/>
            <person name="Salamov A.A."/>
            <person name="Labutti K."/>
            <person name="Zhao Z."/>
            <person name="Chiniquy J."/>
            <person name="Barry K."/>
            <person name="Brewer H.M."/>
            <person name="Purvine S.O."/>
            <person name="Wright A.T."/>
            <person name="Boxma B."/>
            <person name="Van Alen T."/>
            <person name="Hackstein J.H."/>
            <person name="Baker S.E."/>
            <person name="Grigoriev I.V."/>
            <person name="O'Malley M.A."/>
        </authorList>
    </citation>
    <scope>NUCLEOTIDE SEQUENCE [LARGE SCALE GENOMIC DNA]</scope>
    <source>
        <strain evidence="1 2">G1</strain>
    </source>
</reference>
<gene>
    <name evidence="1" type="ORF">LY90DRAFT_630908</name>
</gene>